<sequence length="292" mass="32424">MPRIRTIKPEFWSSEPLAYVSAEAQLLAIGLLNFADDEGYFNANPKLVESFVFPIRELSNNITVLLRELSEIGYIALFTGDHLQDGRHRIIGHITNFEANQVINKKKASEIKKFVSGLYDDYTATVSVPLGKERKGKEGKGKEGKDNMPGAETSFSSSPKPSPEQTLPNPIEEEVIIELHTNRNNQTFKFTATHLQEVSSFYPAVDCRTEINKIAAWLYANPTKRKTAGGMLRFVNNWLSKAQDRAMNTPTGQSSTPNNNGVSHGQRKSNTQSALNVAEQVAADARRGRDNG</sequence>
<proteinExistence type="predicted"/>
<feature type="compositionally biased region" description="Polar residues" evidence="1">
    <location>
        <begin position="153"/>
        <end position="167"/>
    </location>
</feature>
<reference evidence="2" key="1">
    <citation type="journal article" date="2014" name="Int. J. Syst. Evol. Microbiol.">
        <title>Complete genome sequence of Corynebacterium casei LMG S-19264T (=DSM 44701T), isolated from a smear-ripened cheese.</title>
        <authorList>
            <consortium name="US DOE Joint Genome Institute (JGI-PGF)"/>
            <person name="Walter F."/>
            <person name="Albersmeier A."/>
            <person name="Kalinowski J."/>
            <person name="Ruckert C."/>
        </authorList>
    </citation>
    <scope>NUCLEOTIDE SEQUENCE</scope>
    <source>
        <strain evidence="2">NBRC 101628</strain>
    </source>
</reference>
<dbReference type="RefSeq" id="WP_095506640.1">
    <property type="nucleotide sequence ID" value="NZ_BSNC01000002.1"/>
</dbReference>
<feature type="compositionally biased region" description="Polar residues" evidence="1">
    <location>
        <begin position="246"/>
        <end position="275"/>
    </location>
</feature>
<keyword evidence="3" id="KW-1185">Reference proteome</keyword>
<feature type="region of interest" description="Disordered" evidence="1">
    <location>
        <begin position="130"/>
        <end position="167"/>
    </location>
</feature>
<dbReference type="AlphaFoldDB" id="A0AA37RUC1"/>
<feature type="compositionally biased region" description="Basic and acidic residues" evidence="1">
    <location>
        <begin position="131"/>
        <end position="146"/>
    </location>
</feature>
<dbReference type="EMBL" id="BSNC01000002">
    <property type="protein sequence ID" value="GLP95316.1"/>
    <property type="molecule type" value="Genomic_DNA"/>
</dbReference>
<name>A0AA37RUC1_9GAMM</name>
<accession>A0AA37RUC1</accession>
<organism evidence="2 3">
    <name type="scientific">Paraferrimonas sedimenticola</name>
    <dbReference type="NCBI Taxonomy" id="375674"/>
    <lineage>
        <taxon>Bacteria</taxon>
        <taxon>Pseudomonadati</taxon>
        <taxon>Pseudomonadota</taxon>
        <taxon>Gammaproteobacteria</taxon>
        <taxon>Alteromonadales</taxon>
        <taxon>Ferrimonadaceae</taxon>
        <taxon>Paraferrimonas</taxon>
    </lineage>
</organism>
<feature type="region of interest" description="Disordered" evidence="1">
    <location>
        <begin position="246"/>
        <end position="292"/>
    </location>
</feature>
<evidence type="ECO:0000313" key="3">
    <source>
        <dbReference type="Proteomes" id="UP001161422"/>
    </source>
</evidence>
<protein>
    <recommendedName>
        <fullName evidence="4">DnaT DNA-binding domain-containing protein</fullName>
    </recommendedName>
</protein>
<reference evidence="2" key="2">
    <citation type="submission" date="2023-01" db="EMBL/GenBank/DDBJ databases">
        <title>Draft genome sequence of Paraferrimonas sedimenticola strain NBRC 101628.</title>
        <authorList>
            <person name="Sun Q."/>
            <person name="Mori K."/>
        </authorList>
    </citation>
    <scope>NUCLEOTIDE SEQUENCE</scope>
    <source>
        <strain evidence="2">NBRC 101628</strain>
    </source>
</reference>
<evidence type="ECO:0000313" key="2">
    <source>
        <dbReference type="EMBL" id="GLP95316.1"/>
    </source>
</evidence>
<evidence type="ECO:0008006" key="4">
    <source>
        <dbReference type="Google" id="ProtNLM"/>
    </source>
</evidence>
<comment type="caution">
    <text evidence="2">The sequence shown here is derived from an EMBL/GenBank/DDBJ whole genome shotgun (WGS) entry which is preliminary data.</text>
</comment>
<evidence type="ECO:0000256" key="1">
    <source>
        <dbReference type="SAM" id="MobiDB-lite"/>
    </source>
</evidence>
<dbReference type="Proteomes" id="UP001161422">
    <property type="component" value="Unassembled WGS sequence"/>
</dbReference>
<gene>
    <name evidence="2" type="ORF">GCM10007895_06220</name>
</gene>